<dbReference type="OrthoDB" id="514320at2"/>
<dbReference type="SUPFAM" id="SSF55846">
    <property type="entry name" value="N-acetylmuramoyl-L-alanine amidase-like"/>
    <property type="match status" value="1"/>
</dbReference>
<evidence type="ECO:0000313" key="5">
    <source>
        <dbReference type="EMBL" id="TMR42219.1"/>
    </source>
</evidence>
<dbReference type="InterPro" id="IPR036505">
    <property type="entry name" value="Amidase/PGRP_sf"/>
</dbReference>
<evidence type="ECO:0000259" key="3">
    <source>
        <dbReference type="SMART" id="SM00644"/>
    </source>
</evidence>
<evidence type="ECO:0000256" key="2">
    <source>
        <dbReference type="SAM" id="MobiDB-lite"/>
    </source>
</evidence>
<dbReference type="GO" id="GO:0009253">
    <property type="term" value="P:peptidoglycan catabolic process"/>
    <property type="evidence" value="ECO:0007669"/>
    <property type="project" value="InterPro"/>
</dbReference>
<feature type="compositionally biased region" description="Polar residues" evidence="2">
    <location>
        <begin position="65"/>
        <end position="77"/>
    </location>
</feature>
<dbReference type="SMART" id="SM00701">
    <property type="entry name" value="PGRP"/>
    <property type="match status" value="1"/>
</dbReference>
<accession>A0A5S4HB66</accession>
<keyword evidence="6" id="KW-1185">Reference proteome</keyword>
<reference evidence="5 6" key="1">
    <citation type="submission" date="2019-05" db="EMBL/GenBank/DDBJ databases">
        <title>Draft genome sequence of Actinomadura geliboluensis A8036.</title>
        <authorList>
            <person name="Saricaoglu S."/>
            <person name="Isik K."/>
        </authorList>
    </citation>
    <scope>NUCLEOTIDE SEQUENCE [LARGE SCALE GENOMIC DNA]</scope>
    <source>
        <strain evidence="5 6">A8036</strain>
    </source>
</reference>
<organism evidence="5 6">
    <name type="scientific">Actinomadura geliboluensis</name>
    <dbReference type="NCBI Taxonomy" id="882440"/>
    <lineage>
        <taxon>Bacteria</taxon>
        <taxon>Bacillati</taxon>
        <taxon>Actinomycetota</taxon>
        <taxon>Actinomycetes</taxon>
        <taxon>Streptosporangiales</taxon>
        <taxon>Thermomonosporaceae</taxon>
        <taxon>Actinomadura</taxon>
    </lineage>
</organism>
<dbReference type="PANTHER" id="PTHR11022:SF41">
    <property type="entry name" value="PEPTIDOGLYCAN-RECOGNITION PROTEIN LC-RELATED"/>
    <property type="match status" value="1"/>
</dbReference>
<evidence type="ECO:0000256" key="1">
    <source>
        <dbReference type="ARBA" id="ARBA00007553"/>
    </source>
</evidence>
<dbReference type="GO" id="GO:0008745">
    <property type="term" value="F:N-acetylmuramoyl-L-alanine amidase activity"/>
    <property type="evidence" value="ECO:0007669"/>
    <property type="project" value="InterPro"/>
</dbReference>
<proteinExistence type="inferred from homology"/>
<dbReference type="RefSeq" id="WP_138632668.1">
    <property type="nucleotide sequence ID" value="NZ_JASWDG010000224.1"/>
</dbReference>
<dbReference type="CDD" id="cd06583">
    <property type="entry name" value="PGRP"/>
    <property type="match status" value="1"/>
</dbReference>
<comment type="caution">
    <text evidence="5">The sequence shown here is derived from an EMBL/GenBank/DDBJ whole genome shotgun (WGS) entry which is preliminary data.</text>
</comment>
<dbReference type="PANTHER" id="PTHR11022">
    <property type="entry name" value="PEPTIDOGLYCAN RECOGNITION PROTEIN"/>
    <property type="match status" value="1"/>
</dbReference>
<dbReference type="AlphaFoldDB" id="A0A5S4HB66"/>
<dbReference type="GO" id="GO:0008270">
    <property type="term" value="F:zinc ion binding"/>
    <property type="evidence" value="ECO:0007669"/>
    <property type="project" value="InterPro"/>
</dbReference>
<dbReference type="Gene3D" id="3.40.80.10">
    <property type="entry name" value="Peptidoglycan recognition protein-like"/>
    <property type="match status" value="1"/>
</dbReference>
<evidence type="ECO:0000313" key="6">
    <source>
        <dbReference type="Proteomes" id="UP000305238"/>
    </source>
</evidence>
<dbReference type="InterPro" id="IPR015510">
    <property type="entry name" value="PGRP"/>
</dbReference>
<dbReference type="Proteomes" id="UP000305238">
    <property type="component" value="Unassembled WGS sequence"/>
</dbReference>
<dbReference type="InterPro" id="IPR002502">
    <property type="entry name" value="Amidase_domain"/>
</dbReference>
<name>A0A5S4HB66_9ACTN</name>
<sequence>MNYDGRHRANDSTGGAVPRRALLLGGLLAAGAAFGVQEMRGSPPERTAQRAASSSQAGVPDGRRSPTSGNARKTSAKSPLIHPTKEWGAGKPERTAAVRRRPPKYIVVHHTFTDNVDDYSLARAQRLARAIQNAHKGRGWGDTGQHFTISRGGHILEGRTGSLQAAQRGEMVVGTHVRGANADTVGIECEGTYNTVLPPQRLRDSLVKVCAWLCEQYDLDPYEAIVPHMKFNDTDCCGYKFAPTLPSLRRDVAKVVSSRMLR</sequence>
<comment type="similarity">
    <text evidence="1">Belongs to the N-acetylmuramoyl-L-alanine amidase 2 family.</text>
</comment>
<evidence type="ECO:0000259" key="4">
    <source>
        <dbReference type="SMART" id="SM00701"/>
    </source>
</evidence>
<dbReference type="EMBL" id="VCKZ01000004">
    <property type="protein sequence ID" value="TMR42219.1"/>
    <property type="molecule type" value="Genomic_DNA"/>
</dbReference>
<gene>
    <name evidence="5" type="ORF">ETD96_01320</name>
</gene>
<dbReference type="SMART" id="SM00644">
    <property type="entry name" value="Ami_2"/>
    <property type="match status" value="1"/>
</dbReference>
<feature type="domain" description="N-acetylmuramoyl-L-alanine amidase" evidence="3">
    <location>
        <begin position="91"/>
        <end position="239"/>
    </location>
</feature>
<feature type="region of interest" description="Disordered" evidence="2">
    <location>
        <begin position="39"/>
        <end position="96"/>
    </location>
</feature>
<dbReference type="InterPro" id="IPR006619">
    <property type="entry name" value="PGRP_domain_met/bac"/>
</dbReference>
<dbReference type="Pfam" id="PF01510">
    <property type="entry name" value="Amidase_2"/>
    <property type="match status" value="1"/>
</dbReference>
<feature type="domain" description="Peptidoglycan recognition protein family" evidence="4">
    <location>
        <begin position="79"/>
        <end position="232"/>
    </location>
</feature>
<protein>
    <submittedName>
        <fullName evidence="5">N-acetylmuramoyl-L-alanine amidase</fullName>
    </submittedName>
</protein>